<dbReference type="Proteomes" id="UP000325827">
    <property type="component" value="Unassembled WGS sequence"/>
</dbReference>
<dbReference type="EMBL" id="VYSA01000004">
    <property type="protein sequence ID" value="KAA9105936.1"/>
    <property type="molecule type" value="Genomic_DNA"/>
</dbReference>
<protein>
    <recommendedName>
        <fullName evidence="1">N-terminal domain-containing protein</fullName>
    </recommendedName>
</protein>
<dbReference type="Pfam" id="PF08401">
    <property type="entry name" value="ArdcN"/>
    <property type="match status" value="1"/>
</dbReference>
<dbReference type="InterPro" id="IPR013610">
    <property type="entry name" value="ArdC_N"/>
</dbReference>
<dbReference type="OrthoDB" id="7605626at2"/>
<evidence type="ECO:0000313" key="2">
    <source>
        <dbReference type="EMBL" id="KAA9105936.1"/>
    </source>
</evidence>
<gene>
    <name evidence="2" type="ORF">F6B43_16365</name>
</gene>
<sequence>MTARMTLSPEERKARAEALHETITAQVEQLRDSEQWTQFLRYARSFHRYSLSNLCLIWAQFEALKEAGLTGDATSSSQVAGFRKWQELGRQVRRGTKAIRIFGYAQKRIDTPDDDDSDSKARMVTWFPVLSVFDISQTDPIPGHPEIPQNPVKQLTGDVDLGIVEDLTDYMKEQGWTVGRERMQEGMNGYASGPRKHIALSDSISPAQSAKTMIHEVCHYVLGHTDEECDYVAHRGTCEVEAESAAYVALGILGLDSADYSAGYITGWAERADADVMRETAKRVLNAAQRISEILSPAPAAAHELAA</sequence>
<feature type="domain" description="N-terminal" evidence="1">
    <location>
        <begin position="17"/>
        <end position="123"/>
    </location>
</feature>
<proteinExistence type="predicted"/>
<comment type="caution">
    <text evidence="2">The sequence shown here is derived from an EMBL/GenBank/DDBJ whole genome shotgun (WGS) entry which is preliminary data.</text>
</comment>
<organism evidence="2 3">
    <name type="scientific">Microbacterium rhizomatis</name>
    <dbReference type="NCBI Taxonomy" id="1631477"/>
    <lineage>
        <taxon>Bacteria</taxon>
        <taxon>Bacillati</taxon>
        <taxon>Actinomycetota</taxon>
        <taxon>Actinomycetes</taxon>
        <taxon>Micrococcales</taxon>
        <taxon>Microbacteriaceae</taxon>
        <taxon>Microbacterium</taxon>
    </lineage>
</organism>
<dbReference type="RefSeq" id="WP_150450078.1">
    <property type="nucleotide sequence ID" value="NZ_VYSA01000004.1"/>
</dbReference>
<accession>A0A5J5IY77</accession>
<evidence type="ECO:0000259" key="1">
    <source>
        <dbReference type="Pfam" id="PF08401"/>
    </source>
</evidence>
<keyword evidence="3" id="KW-1185">Reference proteome</keyword>
<evidence type="ECO:0000313" key="3">
    <source>
        <dbReference type="Proteomes" id="UP000325827"/>
    </source>
</evidence>
<dbReference type="GO" id="GO:0003697">
    <property type="term" value="F:single-stranded DNA binding"/>
    <property type="evidence" value="ECO:0007669"/>
    <property type="project" value="InterPro"/>
</dbReference>
<name>A0A5J5IY77_9MICO</name>
<reference evidence="3" key="1">
    <citation type="submission" date="2019-09" db="EMBL/GenBank/DDBJ databases">
        <title>Mumia zhuanghuii sp. nov. isolated from the intestinal contents of plateau pika (Ochotona curzoniae) in the Qinghai-Tibet plateau of China.</title>
        <authorList>
            <person name="Tian Z."/>
        </authorList>
    </citation>
    <scope>NUCLEOTIDE SEQUENCE [LARGE SCALE GENOMIC DNA]</scope>
    <source>
        <strain evidence="3">JCM 30598</strain>
    </source>
</reference>
<dbReference type="AlphaFoldDB" id="A0A5J5IY77"/>